<comment type="subunit">
    <text evidence="13">Probable homooligomer; forms a double superhelical polymer. Monomer.</text>
</comment>
<evidence type="ECO:0000313" key="16">
    <source>
        <dbReference type="Proteomes" id="UP000297003"/>
    </source>
</evidence>
<evidence type="ECO:0000256" key="2">
    <source>
        <dbReference type="ARBA" id="ARBA00004328"/>
    </source>
</evidence>
<keyword evidence="16" id="KW-1185">Reference proteome</keyword>
<evidence type="ECO:0000313" key="14">
    <source>
        <dbReference type="EMBL" id="AXP33557.1"/>
    </source>
</evidence>
<reference evidence="14 16" key="1">
    <citation type="journal article" date="2018" name="Am. J. Trop. Med. Hyg.">
        <title>Genetic Characterization of the Patois Serogroup (Genus Orthobunyavirus; Family Peribunyaviridae) and Evidence That Estero Real Virus is a Member of the Genus Orthonairovirus.</title>
        <authorList>
            <person name="Aguilar P.V."/>
            <person name="Marciel de Souza W."/>
            <person name="Silvas J.A."/>
            <person name="Wood T."/>
            <person name="Widen S."/>
            <person name="Fumagalli M.J."/>
            <person name="Nunes M.R."/>
        </authorList>
    </citation>
    <scope>NUCLEOTIDE SEQUENCE [LARGE SCALE GENOMIC DNA]</scope>
    <source>
        <strain evidence="14">K329</strain>
    </source>
</reference>
<dbReference type="EMBL" id="MK896577">
    <property type="protein sequence ID" value="QLA46965.1"/>
    <property type="molecule type" value="Viral_cRNA"/>
</dbReference>
<dbReference type="Gene3D" id="1.20.58.1110">
    <property type="match status" value="1"/>
</dbReference>
<accession>A0A346JIX4</accession>
<keyword evidence="5" id="KW-1139">Helical capsid protein</keyword>
<evidence type="ECO:0000256" key="1">
    <source>
        <dbReference type="ARBA" id="ARBA00001936"/>
    </source>
</evidence>
<comment type="function">
    <text evidence="12">Binds dsRNA and ssRNA and probably participates in the packaging of viral genome. In the dsRNA binding mode, the nucleocapsid protein specifically binds to the vRNA panhandle secondary structure formed at the termini of viral genome. Does not discriminate between viral and nonviral RNAs through ssRNA binding mode. Displays dsDNA endonuclease activity that is sequence non-specific.</text>
</comment>
<evidence type="ECO:0000256" key="3">
    <source>
        <dbReference type="ARBA" id="ARBA00009355"/>
    </source>
</evidence>
<keyword evidence="9 14" id="KW-0543">Viral nucleoprotein</keyword>
<evidence type="ECO:0000256" key="12">
    <source>
        <dbReference type="ARBA" id="ARBA00046210"/>
    </source>
</evidence>
<dbReference type="GeneID" id="65246891"/>
<comment type="subcellular location">
    <subcellularLocation>
        <location evidence="2">Virion</location>
    </subcellularLocation>
</comment>
<evidence type="ECO:0000256" key="6">
    <source>
        <dbReference type="ARBA" id="ARBA00022561"/>
    </source>
</evidence>
<keyword evidence="6" id="KW-0167">Capsid protein</keyword>
<name>A0A346JIX4_9VIRU</name>
<dbReference type="InterPro" id="IPR003486">
    <property type="entry name" value="Nairo_nucleocap"/>
</dbReference>
<evidence type="ECO:0000256" key="9">
    <source>
        <dbReference type="ARBA" id="ARBA00023086"/>
    </source>
</evidence>
<dbReference type="KEGG" id="vg:65246891"/>
<sequence length="505" mass="56767">MSTRRGDYDYALDFPTIKDWEDWYTEFKGEFAYLGSNDTNFDSFFNGLPDLTNFRNEMEVARNQSNGLKDSIVAKAIVEATKYAGPVKEAAYLVNKSYVTKALKWFDINRNMKEFTSWDADYKALMSELPSLDQVENYKLCAQKFRKDTELPKTPCFRVLTGEVLTYYTVNRRDIDTINELMKDMKQKRDKVAPGGANRNKEQSQANGDWVAGFVKGEISYKEPPVWGGWLKKNKNPGRAMLLCSTALQNAVSRRLITDDEIALCIQELEQMLETPGFDGDGLTMKNIIEAMKNFEQDKAYMNAKSAGGVGFQAQSAALDSVFSSFYWVWKSGATVDSFPGLAKFCHELGQRSVGKVKLTEVLSNTGWRWGKGLVNNMTKRFNIDPIHMHPAVLTAGRVITEMTACFGVVPPHEPYKAAEGCGSLRNLLNLETGVRNVCASAICDLFNVYKQGYPRYEDLIVPMEHMLHQSFLGKASPYQYAGLLDGDAFKIEIVPGQGLRGSEV</sequence>
<comment type="cofactor">
    <cofactor evidence="1">
        <name>Mn(2+)</name>
        <dbReference type="ChEBI" id="CHEBI:29035"/>
    </cofactor>
</comment>
<dbReference type="Pfam" id="PF02477">
    <property type="entry name" value="Nairo_nucleo"/>
    <property type="match status" value="1"/>
</dbReference>
<dbReference type="RefSeq" id="YP_010085112.1">
    <property type="nucleotide sequence ID" value="NC_055218.1"/>
</dbReference>
<comment type="similarity">
    <text evidence="3">Belongs to the nairovirus nucleocapsid protein family.</text>
</comment>
<reference evidence="15" key="2">
    <citation type="submission" date="2019-05" db="EMBL/GenBank/DDBJ databases">
        <title>Genomic Characterization of 104 Bunyaviruses in the Families Peribunyaviridae, Nairoviridae, and Phenuiviridae.</title>
        <authorList>
            <person name="Kapuscinski M."/>
            <person name="Bergren N."/>
            <person name="Russell B."/>
            <person name="Lee J."/>
            <person name="Borland E."/>
            <person name="King D."/>
            <person name="Burkhalter K."/>
            <person name="Stenglein M."/>
            <person name="Kading R."/>
        </authorList>
    </citation>
    <scope>NUCLEOTIDE SEQUENCE</scope>
    <source>
        <strain evidence="15">K 329</strain>
    </source>
</reference>
<keyword evidence="7" id="KW-0946">Virion</keyword>
<dbReference type="EMBL" id="MH017274">
    <property type="protein sequence ID" value="AXP33557.1"/>
    <property type="molecule type" value="Viral_cRNA"/>
</dbReference>
<dbReference type="GO" id="GO:0019013">
    <property type="term" value="C:viral nucleocapsid"/>
    <property type="evidence" value="ECO:0007669"/>
    <property type="project" value="UniProtKB-KW"/>
</dbReference>
<evidence type="ECO:0000256" key="5">
    <source>
        <dbReference type="ARBA" id="ARBA00022497"/>
    </source>
</evidence>
<evidence type="ECO:0000256" key="8">
    <source>
        <dbReference type="ARBA" id="ARBA00022884"/>
    </source>
</evidence>
<keyword evidence="10" id="KW-0687">Ribonucleoprotein</keyword>
<dbReference type="Proteomes" id="UP000297003">
    <property type="component" value="Genome"/>
</dbReference>
<evidence type="ECO:0000256" key="10">
    <source>
        <dbReference type="ARBA" id="ARBA00023274"/>
    </source>
</evidence>
<evidence type="ECO:0000256" key="7">
    <source>
        <dbReference type="ARBA" id="ARBA00022844"/>
    </source>
</evidence>
<evidence type="ECO:0000256" key="13">
    <source>
        <dbReference type="ARBA" id="ARBA00046354"/>
    </source>
</evidence>
<dbReference type="GO" id="GO:1990904">
    <property type="term" value="C:ribonucleoprotein complex"/>
    <property type="evidence" value="ECO:0007669"/>
    <property type="project" value="UniProtKB-KW"/>
</dbReference>
<protein>
    <recommendedName>
        <fullName evidence="4">Nucleoprotein</fullName>
    </recommendedName>
    <alternativeName>
        <fullName evidence="11">Nucleocapsid protein</fullName>
    </alternativeName>
</protein>
<dbReference type="GO" id="GO:0019029">
    <property type="term" value="C:helical viral capsid"/>
    <property type="evidence" value="ECO:0007669"/>
    <property type="project" value="UniProtKB-KW"/>
</dbReference>
<keyword evidence="8" id="KW-0694">RNA-binding</keyword>
<proteinExistence type="inferred from homology"/>
<evidence type="ECO:0000313" key="15">
    <source>
        <dbReference type="EMBL" id="QLA46965.1"/>
    </source>
</evidence>
<evidence type="ECO:0000256" key="11">
    <source>
        <dbReference type="ARBA" id="ARBA00033344"/>
    </source>
</evidence>
<dbReference type="GO" id="GO:0003723">
    <property type="term" value="F:RNA binding"/>
    <property type="evidence" value="ECO:0007669"/>
    <property type="project" value="UniProtKB-KW"/>
</dbReference>
<evidence type="ECO:0000256" key="4">
    <source>
        <dbReference type="ARBA" id="ARBA00014389"/>
    </source>
</evidence>
<organism evidence="14 16">
    <name type="scientific">Estero Real virus</name>
    <dbReference type="NCBI Taxonomy" id="2170057"/>
    <lineage>
        <taxon>Viruses</taxon>
        <taxon>Riboviria</taxon>
        <taxon>Orthornavirae</taxon>
        <taxon>Negarnaviricota</taxon>
        <taxon>Polyploviricotina</taxon>
        <taxon>Bunyaviricetes</taxon>
        <taxon>Hareavirales</taxon>
        <taxon>Nairoviridae</taxon>
        <taxon>Orthonairovirus</taxon>
        <taxon>Orthonairovirus esteroense</taxon>
    </lineage>
</organism>